<dbReference type="STRING" id="1798492.A3C89_03885"/>
<protein>
    <recommendedName>
        <fullName evidence="2">VTT domain-containing protein</fullName>
    </recommendedName>
</protein>
<keyword evidence="1" id="KW-0472">Membrane</keyword>
<dbReference type="Proteomes" id="UP000178794">
    <property type="component" value="Unassembled WGS sequence"/>
</dbReference>
<dbReference type="GO" id="GO:0005886">
    <property type="term" value="C:plasma membrane"/>
    <property type="evidence" value="ECO:0007669"/>
    <property type="project" value="TreeGrafter"/>
</dbReference>
<gene>
    <name evidence="3" type="ORF">A3C89_03885</name>
</gene>
<keyword evidence="1" id="KW-0812">Transmembrane</keyword>
<feature type="transmembrane region" description="Helical" evidence="1">
    <location>
        <begin position="46"/>
        <end position="66"/>
    </location>
</feature>
<sequence>MNEAVTFLETYGYLAVLIGSIFEGEIMLFVAGILSHKQVLDLSFPIIFIAAALGALLGDNIWFFLARRHRAWVSVRMPNAYGRARAMFAVYEKRPRTFAAGMRFMYGFRTLVPLSMGLSHVPYRTFVLWNFLGALAWSGVITGAGYYAGAFLTELFGRLPLREVKMLIAIAALLGIAYLAHRLIERGARKVAHVPEGILSENKL</sequence>
<name>A0A1F6DFC1_9BACT</name>
<comment type="caution">
    <text evidence="3">The sequence shown here is derived from an EMBL/GenBank/DDBJ whole genome shotgun (WGS) entry which is preliminary data.</text>
</comment>
<evidence type="ECO:0000256" key="1">
    <source>
        <dbReference type="SAM" id="Phobius"/>
    </source>
</evidence>
<proteinExistence type="predicted"/>
<keyword evidence="1" id="KW-1133">Transmembrane helix</keyword>
<feature type="transmembrane region" description="Helical" evidence="1">
    <location>
        <begin position="12"/>
        <end position="34"/>
    </location>
</feature>
<dbReference type="InterPro" id="IPR051311">
    <property type="entry name" value="DedA_domain"/>
</dbReference>
<evidence type="ECO:0000313" key="4">
    <source>
        <dbReference type="Proteomes" id="UP000178794"/>
    </source>
</evidence>
<reference evidence="3 4" key="1">
    <citation type="journal article" date="2016" name="Nat. Commun.">
        <title>Thousands of microbial genomes shed light on interconnected biogeochemical processes in an aquifer system.</title>
        <authorList>
            <person name="Anantharaman K."/>
            <person name="Brown C.T."/>
            <person name="Hug L.A."/>
            <person name="Sharon I."/>
            <person name="Castelle C.J."/>
            <person name="Probst A.J."/>
            <person name="Thomas B.C."/>
            <person name="Singh A."/>
            <person name="Wilkins M.J."/>
            <person name="Karaoz U."/>
            <person name="Brodie E.L."/>
            <person name="Williams K.H."/>
            <person name="Hubbard S.S."/>
            <person name="Banfield J.F."/>
        </authorList>
    </citation>
    <scope>NUCLEOTIDE SEQUENCE [LARGE SCALE GENOMIC DNA]</scope>
</reference>
<evidence type="ECO:0000259" key="2">
    <source>
        <dbReference type="Pfam" id="PF09335"/>
    </source>
</evidence>
<feature type="transmembrane region" description="Helical" evidence="1">
    <location>
        <begin position="166"/>
        <end position="184"/>
    </location>
</feature>
<feature type="domain" description="VTT" evidence="2">
    <location>
        <begin position="24"/>
        <end position="146"/>
    </location>
</feature>
<feature type="transmembrane region" description="Helical" evidence="1">
    <location>
        <begin position="126"/>
        <end position="146"/>
    </location>
</feature>
<dbReference type="PANTHER" id="PTHR42709">
    <property type="entry name" value="ALKALINE PHOSPHATASE LIKE PROTEIN"/>
    <property type="match status" value="1"/>
</dbReference>
<dbReference type="AlphaFoldDB" id="A0A1F6DFC1"/>
<dbReference type="PANTHER" id="PTHR42709:SF2">
    <property type="entry name" value="INNER MEMBRANE PROTEIN YOHD"/>
    <property type="match status" value="1"/>
</dbReference>
<organism evidence="3 4">
    <name type="scientific">Candidatus Kaiserbacteria bacterium RIFCSPHIGHO2_02_FULL_50_50</name>
    <dbReference type="NCBI Taxonomy" id="1798492"/>
    <lineage>
        <taxon>Bacteria</taxon>
        <taxon>Candidatus Kaiseribacteriota</taxon>
    </lineage>
</organism>
<dbReference type="Pfam" id="PF09335">
    <property type="entry name" value="VTT_dom"/>
    <property type="match status" value="1"/>
</dbReference>
<dbReference type="InterPro" id="IPR032816">
    <property type="entry name" value="VTT_dom"/>
</dbReference>
<dbReference type="EMBL" id="MFLF01000011">
    <property type="protein sequence ID" value="OGG60017.1"/>
    <property type="molecule type" value="Genomic_DNA"/>
</dbReference>
<evidence type="ECO:0000313" key="3">
    <source>
        <dbReference type="EMBL" id="OGG60017.1"/>
    </source>
</evidence>
<accession>A0A1F6DFC1</accession>